<dbReference type="SMART" id="SM00721">
    <property type="entry name" value="BAR"/>
    <property type="match status" value="1"/>
</dbReference>
<feature type="compositionally biased region" description="Pro residues" evidence="1">
    <location>
        <begin position="412"/>
        <end position="429"/>
    </location>
</feature>
<feature type="compositionally biased region" description="Low complexity" evidence="1">
    <location>
        <begin position="390"/>
        <end position="408"/>
    </location>
</feature>
<gene>
    <name evidence="3" type="ORF">jhhlp_002859</name>
</gene>
<dbReference type="Gene3D" id="1.20.1270.60">
    <property type="entry name" value="Arfaptin homology (AH) domain/BAR domain"/>
    <property type="match status" value="1"/>
</dbReference>
<organism evidence="3 4">
    <name type="scientific">Lomentospora prolificans</name>
    <dbReference type="NCBI Taxonomy" id="41688"/>
    <lineage>
        <taxon>Eukaryota</taxon>
        <taxon>Fungi</taxon>
        <taxon>Dikarya</taxon>
        <taxon>Ascomycota</taxon>
        <taxon>Pezizomycotina</taxon>
        <taxon>Sordariomycetes</taxon>
        <taxon>Hypocreomycetidae</taxon>
        <taxon>Microascales</taxon>
        <taxon>Microascaceae</taxon>
        <taxon>Lomentospora</taxon>
    </lineage>
</organism>
<evidence type="ECO:0000256" key="1">
    <source>
        <dbReference type="SAM" id="MobiDB-lite"/>
    </source>
</evidence>
<dbReference type="PROSITE" id="PS51021">
    <property type="entry name" value="BAR"/>
    <property type="match status" value="1"/>
</dbReference>
<dbReference type="EMBL" id="NLAX01000008">
    <property type="protein sequence ID" value="PKS11098.1"/>
    <property type="molecule type" value="Genomic_DNA"/>
</dbReference>
<feature type="compositionally biased region" description="Polar residues" evidence="1">
    <location>
        <begin position="309"/>
        <end position="324"/>
    </location>
</feature>
<evidence type="ECO:0000313" key="4">
    <source>
        <dbReference type="Proteomes" id="UP000233524"/>
    </source>
</evidence>
<dbReference type="VEuPathDB" id="FungiDB:jhhlp_002859"/>
<dbReference type="Pfam" id="PF03114">
    <property type="entry name" value="BAR"/>
    <property type="match status" value="1"/>
</dbReference>
<dbReference type="STRING" id="41688.A0A2N3NF94"/>
<feature type="region of interest" description="Disordered" evidence="1">
    <location>
        <begin position="225"/>
        <end position="258"/>
    </location>
</feature>
<keyword evidence="4" id="KW-1185">Reference proteome</keyword>
<reference evidence="3 4" key="1">
    <citation type="journal article" date="2017" name="G3 (Bethesda)">
        <title>First Draft Genome Sequence of the Pathogenic Fungus Lomentospora prolificans (Formerly Scedosporium prolificans).</title>
        <authorList>
            <person name="Luo R."/>
            <person name="Zimin A."/>
            <person name="Workman R."/>
            <person name="Fan Y."/>
            <person name="Pertea G."/>
            <person name="Grossman N."/>
            <person name="Wear M.P."/>
            <person name="Jia B."/>
            <person name="Miller H."/>
            <person name="Casadevall A."/>
            <person name="Timp W."/>
            <person name="Zhang S.X."/>
            <person name="Salzberg S.L."/>
        </authorList>
    </citation>
    <scope>NUCLEOTIDE SEQUENCE [LARGE SCALE GENOMIC DNA]</scope>
    <source>
        <strain evidence="3 4">JHH-5317</strain>
    </source>
</reference>
<sequence>MKITKKFDRAFHWAGEKMGAEAKTNHSDEFLMLETEMALRIDGAERLHRSTTAYVKWAGKRNEVFEDKEKGLPGSYLGRTMVSHGEDFEHDSEYGNSLIAVGRTNERLASIQEQYTADITASWLESLNRSLAMMKDYQAARKKLESRRLAYDTSVSKAQRSKRDDFRLEEEARSSKAKFEEANEDVLRRMQDIKEAEADSLCELTAFLDAQLDFHERCTEELRRSREELAATSRRGSSGAGHVATSLSPPRSRPTLSHAYMDDSVGRAHIYEECEHEQYEQPEPARPALQRMAASARASRRPPPEVPTRSYTFSRANSVASGVASSPRLERRVSAHQMMPTGDMRSQLKPVSRINTDVPTRGNVFSDGYDDETPDSASLSPEWGPDRCASPATSHSSWSRSTTGSSTTYRKAPPPPPPCRSKKPAPPVPVKREFY</sequence>
<comment type="caution">
    <text evidence="3">The sequence shown here is derived from an EMBL/GenBank/DDBJ whole genome shotgun (WGS) entry which is preliminary data.</text>
</comment>
<dbReference type="OrthoDB" id="14167at2759"/>
<feature type="domain" description="BAR" evidence="2">
    <location>
        <begin position="15"/>
        <end position="238"/>
    </location>
</feature>
<dbReference type="InterPro" id="IPR027267">
    <property type="entry name" value="AH/BAR_dom_sf"/>
</dbReference>
<evidence type="ECO:0000313" key="3">
    <source>
        <dbReference type="EMBL" id="PKS11098.1"/>
    </source>
</evidence>
<dbReference type="InParanoid" id="A0A2N3NF94"/>
<name>A0A2N3NF94_9PEZI</name>
<evidence type="ECO:0000259" key="2">
    <source>
        <dbReference type="PROSITE" id="PS51021"/>
    </source>
</evidence>
<proteinExistence type="predicted"/>
<dbReference type="AlphaFoldDB" id="A0A2N3NF94"/>
<dbReference type="GO" id="GO:0005737">
    <property type="term" value="C:cytoplasm"/>
    <property type="evidence" value="ECO:0007669"/>
    <property type="project" value="InterPro"/>
</dbReference>
<feature type="compositionally biased region" description="Low complexity" evidence="1">
    <location>
        <begin position="245"/>
        <end position="257"/>
    </location>
</feature>
<feature type="region of interest" description="Disordered" evidence="1">
    <location>
        <begin position="276"/>
        <end position="435"/>
    </location>
</feature>
<accession>A0A2N3NF94</accession>
<dbReference type="SUPFAM" id="SSF103657">
    <property type="entry name" value="BAR/IMD domain-like"/>
    <property type="match status" value="1"/>
</dbReference>
<dbReference type="Proteomes" id="UP000233524">
    <property type="component" value="Unassembled WGS sequence"/>
</dbReference>
<dbReference type="InterPro" id="IPR004148">
    <property type="entry name" value="BAR_dom"/>
</dbReference>
<protein>
    <recommendedName>
        <fullName evidence="2">BAR domain-containing protein</fullName>
    </recommendedName>
</protein>
<dbReference type="CDD" id="cd07593">
    <property type="entry name" value="BAR_MUG137_fungi"/>
    <property type="match status" value="1"/>
</dbReference>